<reference evidence="6" key="1">
    <citation type="submission" date="2021-03" db="EMBL/GenBank/DDBJ databases">
        <authorList>
            <person name="Tagirdzhanova G."/>
        </authorList>
    </citation>
    <scope>NUCLEOTIDE SEQUENCE</scope>
</reference>
<dbReference type="GO" id="GO:0008270">
    <property type="term" value="F:zinc ion binding"/>
    <property type="evidence" value="ECO:0007669"/>
    <property type="project" value="InterPro"/>
</dbReference>
<dbReference type="CDD" id="cd12148">
    <property type="entry name" value="fungal_TF_MHR"/>
    <property type="match status" value="1"/>
</dbReference>
<dbReference type="GO" id="GO:0000981">
    <property type="term" value="F:DNA-binding transcription factor activity, RNA polymerase II-specific"/>
    <property type="evidence" value="ECO:0007669"/>
    <property type="project" value="InterPro"/>
</dbReference>
<sequence length="794" mass="89982">MADYLQRPASGTALSPGSGQRNPAQQPLSCTHCRQRKIKCDKKYPCLPCSRSNLTCVFPERARHPKKKSAGSKATNDELMRRLGRMEELIEKMKVEGKDINGKKLVEDVSMSPDTSCSRHASEARSSGSNGPDPAEDGMSRYIGTHFWRSLTSEVQGLKETMDDDSDEEEDSQLSGHSQRSGQSPADTNTSQSSVLFGSSPLHQRELRLLHPPPAQLTALFYFYQQNVDPMVKLLHIPSLRNLVMRASANIDAIPSGNYVEALLFAMYYAAITSLTQEECLHNFHDGRNSLLARYRSGTESALSNADLLCTKEIGTLQALVIFLFSVRSNDDTMFSWTLFGVAVRLGHSLSLHRESTWTNISPFTREIRRRLWWQMIDLDVRNLEDRSSDPFILASSFNTKKPLNINDDDMDPESMEPIAERNEFTEMSKTRLSHLVWECAVRIGYAPPGQEDPEDPSNAFPLERKIKMVQELEKTFEEEVLIHCDPARPIAWVTSVVARLIGARLRVAVYHPALHDMRGMVHQYVSRELVLKTAVENLEYSHLLGSEPAAARWTWYFNTRVQWHALAATLAELCVQDKGPLVERAWKVVDVVFEDWAEHIADSRRGMLWRPIKKLMSKAQAKRAESRMKSMSISPQQSLPQFTVPDYAHFQDPNPNTPSMAFPQDSISEIGSLPNEYMGLEPQLSPDVLASLNATEAANAINWAEWDEFIQDFEMAEQPPMDANIMQQDAQRVTYNGRILIALEYREAELYRIFCGDCVTQCLNRICQIVRHTLLSMMVSFLESRENAALMLE</sequence>
<dbReference type="EMBL" id="CAJPDT010000085">
    <property type="protein sequence ID" value="CAF9935687.1"/>
    <property type="molecule type" value="Genomic_DNA"/>
</dbReference>
<dbReference type="InterPro" id="IPR036864">
    <property type="entry name" value="Zn2-C6_fun-type_DNA-bd_sf"/>
</dbReference>
<dbReference type="AlphaFoldDB" id="A0A8H3G6W5"/>
<dbReference type="GO" id="GO:0005634">
    <property type="term" value="C:nucleus"/>
    <property type="evidence" value="ECO:0007669"/>
    <property type="project" value="UniProtKB-SubCell"/>
</dbReference>
<feature type="compositionally biased region" description="Acidic residues" evidence="4">
    <location>
        <begin position="162"/>
        <end position="172"/>
    </location>
</feature>
<keyword evidence="2" id="KW-0479">Metal-binding</keyword>
<dbReference type="PROSITE" id="PS00463">
    <property type="entry name" value="ZN2_CY6_FUNGAL_1"/>
    <property type="match status" value="1"/>
</dbReference>
<evidence type="ECO:0000313" key="7">
    <source>
        <dbReference type="Proteomes" id="UP000664534"/>
    </source>
</evidence>
<feature type="domain" description="Zn(2)-C6 fungal-type" evidence="5">
    <location>
        <begin position="29"/>
        <end position="58"/>
    </location>
</feature>
<dbReference type="CDD" id="cd00067">
    <property type="entry name" value="GAL4"/>
    <property type="match status" value="1"/>
</dbReference>
<gene>
    <name evidence="6" type="ORF">IMSHALPRED_010321</name>
</gene>
<evidence type="ECO:0000256" key="2">
    <source>
        <dbReference type="ARBA" id="ARBA00022723"/>
    </source>
</evidence>
<dbReference type="InterPro" id="IPR007219">
    <property type="entry name" value="XnlR_reg_dom"/>
</dbReference>
<dbReference type="Pfam" id="PF04082">
    <property type="entry name" value="Fungal_trans"/>
    <property type="match status" value="1"/>
</dbReference>
<evidence type="ECO:0000313" key="6">
    <source>
        <dbReference type="EMBL" id="CAF9935687.1"/>
    </source>
</evidence>
<feature type="compositionally biased region" description="Polar residues" evidence="4">
    <location>
        <begin position="112"/>
        <end position="130"/>
    </location>
</feature>
<dbReference type="PROSITE" id="PS50048">
    <property type="entry name" value="ZN2_CY6_FUNGAL_2"/>
    <property type="match status" value="1"/>
</dbReference>
<feature type="region of interest" description="Disordered" evidence="4">
    <location>
        <begin position="158"/>
        <end position="196"/>
    </location>
</feature>
<keyword evidence="7" id="KW-1185">Reference proteome</keyword>
<dbReference type="Pfam" id="PF00172">
    <property type="entry name" value="Zn_clus"/>
    <property type="match status" value="1"/>
</dbReference>
<dbReference type="InterPro" id="IPR050613">
    <property type="entry name" value="Sec_Metabolite_Reg"/>
</dbReference>
<dbReference type="InterPro" id="IPR001138">
    <property type="entry name" value="Zn2Cys6_DnaBD"/>
</dbReference>
<evidence type="ECO:0000256" key="1">
    <source>
        <dbReference type="ARBA" id="ARBA00004123"/>
    </source>
</evidence>
<dbReference type="OrthoDB" id="435881at2759"/>
<dbReference type="SUPFAM" id="SSF57701">
    <property type="entry name" value="Zn2/Cys6 DNA-binding domain"/>
    <property type="match status" value="1"/>
</dbReference>
<dbReference type="SMART" id="SM00066">
    <property type="entry name" value="GAL4"/>
    <property type="match status" value="1"/>
</dbReference>
<dbReference type="GO" id="GO:0003677">
    <property type="term" value="F:DNA binding"/>
    <property type="evidence" value="ECO:0007669"/>
    <property type="project" value="InterPro"/>
</dbReference>
<evidence type="ECO:0000256" key="4">
    <source>
        <dbReference type="SAM" id="MobiDB-lite"/>
    </source>
</evidence>
<accession>A0A8H3G6W5</accession>
<dbReference type="SMART" id="SM00906">
    <property type="entry name" value="Fungal_trans"/>
    <property type="match status" value="1"/>
</dbReference>
<comment type="caution">
    <text evidence="6">The sequence shown here is derived from an EMBL/GenBank/DDBJ whole genome shotgun (WGS) entry which is preliminary data.</text>
</comment>
<feature type="compositionally biased region" description="Polar residues" evidence="4">
    <location>
        <begin position="173"/>
        <end position="196"/>
    </location>
</feature>
<feature type="region of interest" description="Disordered" evidence="4">
    <location>
        <begin position="104"/>
        <end position="140"/>
    </location>
</feature>
<dbReference type="PANTHER" id="PTHR31001:SF50">
    <property type="entry name" value="ZN(II)2CYS6 TRANSCRIPTION FACTOR (EUROFUNG)"/>
    <property type="match status" value="1"/>
</dbReference>
<proteinExistence type="predicted"/>
<evidence type="ECO:0000256" key="3">
    <source>
        <dbReference type="ARBA" id="ARBA00023242"/>
    </source>
</evidence>
<feature type="compositionally biased region" description="Polar residues" evidence="4">
    <location>
        <begin position="12"/>
        <end position="27"/>
    </location>
</feature>
<evidence type="ECO:0000259" key="5">
    <source>
        <dbReference type="PROSITE" id="PS50048"/>
    </source>
</evidence>
<keyword evidence="3" id="KW-0539">Nucleus</keyword>
<dbReference type="GO" id="GO:0006351">
    <property type="term" value="P:DNA-templated transcription"/>
    <property type="evidence" value="ECO:0007669"/>
    <property type="project" value="InterPro"/>
</dbReference>
<comment type="subcellular location">
    <subcellularLocation>
        <location evidence="1">Nucleus</location>
    </subcellularLocation>
</comment>
<organism evidence="6 7">
    <name type="scientific">Imshaugia aleurites</name>
    <dbReference type="NCBI Taxonomy" id="172621"/>
    <lineage>
        <taxon>Eukaryota</taxon>
        <taxon>Fungi</taxon>
        <taxon>Dikarya</taxon>
        <taxon>Ascomycota</taxon>
        <taxon>Pezizomycotina</taxon>
        <taxon>Lecanoromycetes</taxon>
        <taxon>OSLEUM clade</taxon>
        <taxon>Lecanoromycetidae</taxon>
        <taxon>Lecanorales</taxon>
        <taxon>Lecanorineae</taxon>
        <taxon>Parmeliaceae</taxon>
        <taxon>Imshaugia</taxon>
    </lineage>
</organism>
<feature type="region of interest" description="Disordered" evidence="4">
    <location>
        <begin position="1"/>
        <end position="27"/>
    </location>
</feature>
<dbReference type="Gene3D" id="4.10.240.10">
    <property type="entry name" value="Zn(2)-C6 fungal-type DNA-binding domain"/>
    <property type="match status" value="1"/>
</dbReference>
<name>A0A8H3G6W5_9LECA</name>
<dbReference type="PANTHER" id="PTHR31001">
    <property type="entry name" value="UNCHARACTERIZED TRANSCRIPTIONAL REGULATORY PROTEIN"/>
    <property type="match status" value="1"/>
</dbReference>
<protein>
    <recommendedName>
        <fullName evidence="5">Zn(2)-C6 fungal-type domain-containing protein</fullName>
    </recommendedName>
</protein>
<dbReference type="Proteomes" id="UP000664534">
    <property type="component" value="Unassembled WGS sequence"/>
</dbReference>